<evidence type="ECO:0000313" key="2">
    <source>
        <dbReference type="EMBL" id="OUR81077.1"/>
    </source>
</evidence>
<dbReference type="EMBL" id="MAAF01000054">
    <property type="protein sequence ID" value="OUR81077.1"/>
    <property type="molecule type" value="Genomic_DNA"/>
</dbReference>
<proteinExistence type="predicted"/>
<accession>A0A1Y5EKD1</accession>
<protein>
    <submittedName>
        <fullName evidence="2">Uncharacterized protein</fullName>
    </submittedName>
</protein>
<dbReference type="AlphaFoldDB" id="A0A1Y5EKD1"/>
<keyword evidence="1" id="KW-0732">Signal</keyword>
<gene>
    <name evidence="2" type="ORF">A9Q75_08760</name>
</gene>
<dbReference type="Proteomes" id="UP000243053">
    <property type="component" value="Unassembled WGS sequence"/>
</dbReference>
<name>A0A1Y5EKD1_COLPS</name>
<feature type="signal peptide" evidence="1">
    <location>
        <begin position="1"/>
        <end position="21"/>
    </location>
</feature>
<feature type="chain" id="PRO_5012779948" evidence="1">
    <location>
        <begin position="22"/>
        <end position="162"/>
    </location>
</feature>
<organism evidence="2 3">
    <name type="scientific">Colwellia psychrerythraea</name>
    <name type="common">Vibrio psychroerythus</name>
    <dbReference type="NCBI Taxonomy" id="28229"/>
    <lineage>
        <taxon>Bacteria</taxon>
        <taxon>Pseudomonadati</taxon>
        <taxon>Pseudomonadota</taxon>
        <taxon>Gammaproteobacteria</taxon>
        <taxon>Alteromonadales</taxon>
        <taxon>Colwelliaceae</taxon>
        <taxon>Colwellia</taxon>
    </lineage>
</organism>
<evidence type="ECO:0000313" key="3">
    <source>
        <dbReference type="Proteomes" id="UP000243053"/>
    </source>
</evidence>
<evidence type="ECO:0000256" key="1">
    <source>
        <dbReference type="SAM" id="SignalP"/>
    </source>
</evidence>
<sequence>MLSYKTIICLSTLILSTNTLAFSYTEEVVVIGKRDTAVNRWDSGLGHLRDQERSRERRREDRRDRSDRRNLRRCNKDVSKFQNTCVRDKDLEISKLADTCYIATAAIGGATAVWASPITGVVVTLIGGTACNTAKHNDLAKVPVYCTNKVTDKKRSCKRKYG</sequence>
<comment type="caution">
    <text evidence="2">The sequence shown here is derived from an EMBL/GenBank/DDBJ whole genome shotgun (WGS) entry which is preliminary data.</text>
</comment>
<reference evidence="3" key="1">
    <citation type="journal article" date="2017" name="Proc. Natl. Acad. Sci. U.S.A.">
        <title>Simulation of Deepwater Horizon oil plume reveals substrate specialization within a complex community of hydrocarbon degraders.</title>
        <authorList>
            <person name="Hu P."/>
            <person name="Dubinsky E.A."/>
            <person name="Probst A.J."/>
            <person name="Wang J."/>
            <person name="Sieber C.M.K."/>
            <person name="Tom L.M."/>
            <person name="Gardinali P."/>
            <person name="Banfield J.F."/>
            <person name="Atlas R.M."/>
            <person name="Andersen G.L."/>
        </authorList>
    </citation>
    <scope>NUCLEOTIDE SEQUENCE [LARGE SCALE GENOMIC DNA]</scope>
</reference>